<evidence type="ECO:0000256" key="2">
    <source>
        <dbReference type="SAM" id="Phobius"/>
    </source>
</evidence>
<keyword evidence="2" id="KW-1133">Transmembrane helix</keyword>
<evidence type="ECO:0000313" key="3">
    <source>
        <dbReference type="EMBL" id="MDC2956803.1"/>
    </source>
</evidence>
<keyword evidence="2" id="KW-0812">Transmembrane</keyword>
<proteinExistence type="predicted"/>
<organism evidence="3 4">
    <name type="scientific">Streptomyces gilvifuscus</name>
    <dbReference type="NCBI Taxonomy" id="1550617"/>
    <lineage>
        <taxon>Bacteria</taxon>
        <taxon>Bacillati</taxon>
        <taxon>Actinomycetota</taxon>
        <taxon>Actinomycetes</taxon>
        <taxon>Kitasatosporales</taxon>
        <taxon>Streptomycetaceae</taxon>
        <taxon>Streptomyces</taxon>
    </lineage>
</organism>
<protein>
    <submittedName>
        <fullName evidence="3">Uncharacterized protein</fullName>
    </submittedName>
</protein>
<dbReference type="Proteomes" id="UP001221328">
    <property type="component" value="Unassembled WGS sequence"/>
</dbReference>
<keyword evidence="2" id="KW-0472">Membrane</keyword>
<sequence length="170" mass="19042">MASEISDGFRYSITHTYVTRRVGDSTLTKTLVGAEVRSLDRFADRTNERSEHCEQCGARVRVVLRSAAEVRRRRRTHRLLWPVWAVLAVLSGWGLVHVVRTGDGLGYDDLFGLFFTGAGSVLLGYSTLRSLVLTQGFDTPVVTRTDDREPHGVQHGWSPPRPADVHDRTP</sequence>
<accession>A0ABT5FWC1</accession>
<gene>
    <name evidence="3" type="ORF">PO587_20240</name>
</gene>
<evidence type="ECO:0000256" key="1">
    <source>
        <dbReference type="SAM" id="MobiDB-lite"/>
    </source>
</evidence>
<comment type="caution">
    <text evidence="3">The sequence shown here is derived from an EMBL/GenBank/DDBJ whole genome shotgun (WGS) entry which is preliminary data.</text>
</comment>
<feature type="region of interest" description="Disordered" evidence="1">
    <location>
        <begin position="143"/>
        <end position="170"/>
    </location>
</feature>
<keyword evidence="4" id="KW-1185">Reference proteome</keyword>
<feature type="transmembrane region" description="Helical" evidence="2">
    <location>
        <begin position="79"/>
        <end position="98"/>
    </location>
</feature>
<feature type="transmembrane region" description="Helical" evidence="2">
    <location>
        <begin position="110"/>
        <end position="128"/>
    </location>
</feature>
<reference evidence="3 4" key="1">
    <citation type="journal article" date="2015" name="Int. J. Syst. Evol. Microbiol.">
        <title>Streptomyces gilvifuscus sp. nov., an actinomycete that produces antibacterial compounds isolated from soil.</title>
        <authorList>
            <person name="Nguyen T.M."/>
            <person name="Kim J."/>
        </authorList>
    </citation>
    <scope>NUCLEOTIDE SEQUENCE [LARGE SCALE GENOMIC DNA]</scope>
    <source>
        <strain evidence="3 4">T113</strain>
    </source>
</reference>
<dbReference type="EMBL" id="JAQOSK010000007">
    <property type="protein sequence ID" value="MDC2956803.1"/>
    <property type="molecule type" value="Genomic_DNA"/>
</dbReference>
<name>A0ABT5FWC1_9ACTN</name>
<dbReference type="RefSeq" id="WP_272176131.1">
    <property type="nucleotide sequence ID" value="NZ_JAQOSK010000007.1"/>
</dbReference>
<evidence type="ECO:0000313" key="4">
    <source>
        <dbReference type="Proteomes" id="UP001221328"/>
    </source>
</evidence>